<dbReference type="EMBL" id="JAZHOV010000004">
    <property type="protein sequence ID" value="MEF2255089.1"/>
    <property type="molecule type" value="Genomic_DNA"/>
</dbReference>
<proteinExistence type="predicted"/>
<dbReference type="Proteomes" id="UP001351900">
    <property type="component" value="Unassembled WGS sequence"/>
</dbReference>
<protein>
    <submittedName>
        <fullName evidence="2">Uncharacterized protein</fullName>
    </submittedName>
</protein>
<feature type="transmembrane region" description="Helical" evidence="1">
    <location>
        <begin position="6"/>
        <end position="28"/>
    </location>
</feature>
<keyword evidence="3" id="KW-1185">Reference proteome</keyword>
<reference evidence="2 3" key="1">
    <citation type="submission" date="2024-01" db="EMBL/GenBank/DDBJ databases">
        <title>the genome sequence of strain Microbacterium schleiferi NBRC 15075.</title>
        <authorList>
            <person name="Ding Y."/>
            <person name="Zhang G."/>
        </authorList>
    </citation>
    <scope>NUCLEOTIDE SEQUENCE [LARGE SCALE GENOMIC DNA]</scope>
    <source>
        <strain evidence="2 3">NBRC 15075</strain>
    </source>
</reference>
<keyword evidence="1" id="KW-0812">Transmembrane</keyword>
<name>A0ABU7V5X2_9MICO</name>
<sequence>MLDSFGWLGIAVLALVPAGFVVGGVIAWRQGRSPHSRPTSSGGALGMDEFFYPSAHNARLAWEQEQIIPAPAPTPDKGPGVIGADGRIVIEVNDSD</sequence>
<evidence type="ECO:0000313" key="2">
    <source>
        <dbReference type="EMBL" id="MEF2255089.1"/>
    </source>
</evidence>
<evidence type="ECO:0000313" key="3">
    <source>
        <dbReference type="Proteomes" id="UP001351900"/>
    </source>
</evidence>
<gene>
    <name evidence="2" type="ORF">V2V91_08060</name>
</gene>
<accession>A0ABU7V5X2</accession>
<evidence type="ECO:0000256" key="1">
    <source>
        <dbReference type="SAM" id="Phobius"/>
    </source>
</evidence>
<keyword evidence="1" id="KW-0472">Membrane</keyword>
<keyword evidence="1" id="KW-1133">Transmembrane helix</keyword>
<comment type="caution">
    <text evidence="2">The sequence shown here is derived from an EMBL/GenBank/DDBJ whole genome shotgun (WGS) entry which is preliminary data.</text>
</comment>
<dbReference type="RefSeq" id="WP_292708627.1">
    <property type="nucleotide sequence ID" value="NZ_BAAAUO010000012.1"/>
</dbReference>
<organism evidence="2 3">
    <name type="scientific">Microbacterium schleiferi</name>
    <dbReference type="NCBI Taxonomy" id="69362"/>
    <lineage>
        <taxon>Bacteria</taxon>
        <taxon>Bacillati</taxon>
        <taxon>Actinomycetota</taxon>
        <taxon>Actinomycetes</taxon>
        <taxon>Micrococcales</taxon>
        <taxon>Microbacteriaceae</taxon>
        <taxon>Microbacterium</taxon>
    </lineage>
</organism>